<keyword evidence="2" id="KW-1185">Reference proteome</keyword>
<name>A0ABN1LSD2_9CLOT</name>
<dbReference type="Pfam" id="PF06257">
    <property type="entry name" value="VEG"/>
    <property type="match status" value="1"/>
</dbReference>
<protein>
    <submittedName>
        <fullName evidence="1">Uncharacterized protein</fullName>
    </submittedName>
</protein>
<organism evidence="1 2">
    <name type="scientific">Clostridium nitritogenes</name>
    <dbReference type="NCBI Taxonomy" id="83340"/>
    <lineage>
        <taxon>Bacteria</taxon>
        <taxon>Bacillati</taxon>
        <taxon>Bacillota</taxon>
        <taxon>Clostridia</taxon>
        <taxon>Eubacteriales</taxon>
        <taxon>Clostridiaceae</taxon>
        <taxon>Clostridium</taxon>
    </lineage>
</organism>
<sequence>MCINIILFTNNKKGKENLGKILTMEYVNDKIKFLLDVSSKKWYNFFRKEGVFMETIRTISSIKKSIEGHLGEKVTLKANGGRKKILVNDGVLESAYPSIFVIRLDNDTQRTVTYSYSDVLTQTVQLHFPG</sequence>
<evidence type="ECO:0000313" key="2">
    <source>
        <dbReference type="Proteomes" id="UP001501764"/>
    </source>
</evidence>
<dbReference type="InterPro" id="IPR009366">
    <property type="entry name" value="Protein_Veg"/>
</dbReference>
<dbReference type="PANTHER" id="PTHR40026">
    <property type="entry name" value="PROTEIN VEG"/>
    <property type="match status" value="1"/>
</dbReference>
<dbReference type="Gene3D" id="2.30.30.100">
    <property type="match status" value="1"/>
</dbReference>
<dbReference type="PANTHER" id="PTHR40026:SF1">
    <property type="entry name" value="PROTEIN VEG"/>
    <property type="match status" value="1"/>
</dbReference>
<proteinExistence type="predicted"/>
<comment type="caution">
    <text evidence="1">The sequence shown here is derived from an EMBL/GenBank/DDBJ whole genome shotgun (WGS) entry which is preliminary data.</text>
</comment>
<dbReference type="Proteomes" id="UP001501764">
    <property type="component" value="Unassembled WGS sequence"/>
</dbReference>
<accession>A0ABN1LSD2</accession>
<reference evidence="1 2" key="1">
    <citation type="journal article" date="2019" name="Int. J. Syst. Evol. Microbiol.">
        <title>The Global Catalogue of Microorganisms (GCM) 10K type strain sequencing project: providing services to taxonomists for standard genome sequencing and annotation.</title>
        <authorList>
            <consortium name="The Broad Institute Genomics Platform"/>
            <consortium name="The Broad Institute Genome Sequencing Center for Infectious Disease"/>
            <person name="Wu L."/>
            <person name="Ma J."/>
        </authorList>
    </citation>
    <scope>NUCLEOTIDE SEQUENCE [LARGE SCALE GENOMIC DNA]</scope>
    <source>
        <strain evidence="1 2">JCM 6485</strain>
    </source>
</reference>
<evidence type="ECO:0000313" key="1">
    <source>
        <dbReference type="EMBL" id="GAA0859761.1"/>
    </source>
</evidence>
<gene>
    <name evidence="1" type="ORF">GCM10008916_23130</name>
</gene>
<dbReference type="EMBL" id="BAAACO010000001">
    <property type="protein sequence ID" value="GAA0859761.1"/>
    <property type="molecule type" value="Genomic_DNA"/>
</dbReference>